<dbReference type="SMART" id="SM00360">
    <property type="entry name" value="RRM"/>
    <property type="match status" value="1"/>
</dbReference>
<dbReference type="InterPro" id="IPR035979">
    <property type="entry name" value="RBD_domain_sf"/>
</dbReference>
<dbReference type="PANTHER" id="PTHR17250">
    <property type="entry name" value="NEGATIVE ELONGATION FACTOR E"/>
    <property type="match status" value="1"/>
</dbReference>
<dbReference type="Proteomes" id="UP001345963">
    <property type="component" value="Unassembled WGS sequence"/>
</dbReference>
<comment type="subcellular location">
    <subcellularLocation>
        <location evidence="2">Chromosome</location>
    </subcellularLocation>
    <subcellularLocation>
        <location evidence="1">Nucleus</location>
    </subcellularLocation>
</comment>
<feature type="region of interest" description="Disordered" evidence="12">
    <location>
        <begin position="116"/>
        <end position="247"/>
    </location>
</feature>
<dbReference type="InterPro" id="IPR012677">
    <property type="entry name" value="Nucleotide-bd_a/b_plait_sf"/>
</dbReference>
<keyword evidence="8" id="KW-0805">Transcription regulation</keyword>
<keyword evidence="15" id="KW-1185">Reference proteome</keyword>
<protein>
    <recommendedName>
        <fullName evidence="4">Negative elongation factor E</fullName>
    </recommendedName>
</protein>
<dbReference type="EMBL" id="JAHUTI010010634">
    <property type="protein sequence ID" value="MED6235614.1"/>
    <property type="molecule type" value="Genomic_DNA"/>
</dbReference>
<evidence type="ECO:0000256" key="1">
    <source>
        <dbReference type="ARBA" id="ARBA00004123"/>
    </source>
</evidence>
<comment type="caution">
    <text evidence="14">The sequence shown here is derived from an EMBL/GenBank/DDBJ whole genome shotgun (WGS) entry which is preliminary data.</text>
</comment>
<evidence type="ECO:0000256" key="2">
    <source>
        <dbReference type="ARBA" id="ARBA00004286"/>
    </source>
</evidence>
<dbReference type="Gene3D" id="3.30.70.330">
    <property type="match status" value="1"/>
</dbReference>
<keyword evidence="5" id="KW-0158">Chromosome</keyword>
<dbReference type="InterPro" id="IPR033102">
    <property type="entry name" value="NELFE"/>
</dbReference>
<accession>A0ABU7ADL0</accession>
<proteinExistence type="inferred from homology"/>
<comment type="similarity">
    <text evidence="3">Belongs to the RRM NELF-E family.</text>
</comment>
<dbReference type="SUPFAM" id="SSF54928">
    <property type="entry name" value="RNA-binding domain, RBD"/>
    <property type="match status" value="1"/>
</dbReference>
<keyword evidence="6" id="KW-0678">Repressor</keyword>
<evidence type="ECO:0000256" key="9">
    <source>
        <dbReference type="ARBA" id="ARBA00023163"/>
    </source>
</evidence>
<keyword evidence="10" id="KW-0539">Nucleus</keyword>
<feature type="region of interest" description="Disordered" evidence="12">
    <location>
        <begin position="51"/>
        <end position="77"/>
    </location>
</feature>
<dbReference type="CDD" id="cd12305">
    <property type="entry name" value="RRM_NELFE"/>
    <property type="match status" value="1"/>
</dbReference>
<keyword evidence="9" id="KW-0804">Transcription</keyword>
<reference evidence="14 15" key="1">
    <citation type="submission" date="2021-07" db="EMBL/GenBank/DDBJ databases">
        <authorList>
            <person name="Palmer J.M."/>
        </authorList>
    </citation>
    <scope>NUCLEOTIDE SEQUENCE [LARGE SCALE GENOMIC DNA]</scope>
    <source>
        <strain evidence="14 15">AT_MEX2019</strain>
        <tissue evidence="14">Muscle</tissue>
    </source>
</reference>
<dbReference type="Pfam" id="PF00076">
    <property type="entry name" value="RRM_1"/>
    <property type="match status" value="1"/>
</dbReference>
<evidence type="ECO:0000256" key="12">
    <source>
        <dbReference type="SAM" id="MobiDB-lite"/>
    </source>
</evidence>
<dbReference type="InterPro" id="IPR000504">
    <property type="entry name" value="RRM_dom"/>
</dbReference>
<evidence type="ECO:0000259" key="13">
    <source>
        <dbReference type="PROSITE" id="PS50102"/>
    </source>
</evidence>
<evidence type="ECO:0000313" key="15">
    <source>
        <dbReference type="Proteomes" id="UP001345963"/>
    </source>
</evidence>
<evidence type="ECO:0000256" key="3">
    <source>
        <dbReference type="ARBA" id="ARBA00006120"/>
    </source>
</evidence>
<evidence type="ECO:0000256" key="10">
    <source>
        <dbReference type="ARBA" id="ARBA00023242"/>
    </source>
</evidence>
<evidence type="ECO:0000256" key="6">
    <source>
        <dbReference type="ARBA" id="ARBA00022491"/>
    </source>
</evidence>
<evidence type="ECO:0000256" key="8">
    <source>
        <dbReference type="ARBA" id="ARBA00023015"/>
    </source>
</evidence>
<sequence length="365" mass="41918">MRKFPETTKRKTPREGAVAVMVLFPNSLTEEEEALQKKYAKLKKKKKALLALKKQSSTNQTNQSGLKRTLSDQPVVDTATATEQAKMLIKSGAISAIKSETKNSGFKRSRMLEIKLKDPEKGPAPAFLPFQRSFSADDDQPESGKRAQRKSLYESFVSSSDRYRDEEEGGTMSSSREMDRDRELDREWDRDRGRDRERERDRGQDRDKERDRERERHRDRSRDRDRDQDRERDRDAPFRRSDSYPERRSLRKGNTVYVYGSGLVEDSLRSAFSQHGNIIDLSMDNPRNCAFITFEKMESADQAVVELNGAVVGDVHIKVSIARKQPMLDAATGKSVWASLAVQNSTKGSYRDKRNQVVYSEDFLG</sequence>
<evidence type="ECO:0000256" key="11">
    <source>
        <dbReference type="PROSITE-ProRule" id="PRU00176"/>
    </source>
</evidence>
<organism evidence="14 15">
    <name type="scientific">Ataeniobius toweri</name>
    <dbReference type="NCBI Taxonomy" id="208326"/>
    <lineage>
        <taxon>Eukaryota</taxon>
        <taxon>Metazoa</taxon>
        <taxon>Chordata</taxon>
        <taxon>Craniata</taxon>
        <taxon>Vertebrata</taxon>
        <taxon>Euteleostomi</taxon>
        <taxon>Actinopterygii</taxon>
        <taxon>Neopterygii</taxon>
        <taxon>Teleostei</taxon>
        <taxon>Neoteleostei</taxon>
        <taxon>Acanthomorphata</taxon>
        <taxon>Ovalentaria</taxon>
        <taxon>Atherinomorphae</taxon>
        <taxon>Cyprinodontiformes</taxon>
        <taxon>Goodeidae</taxon>
        <taxon>Ataeniobius</taxon>
    </lineage>
</organism>
<evidence type="ECO:0000256" key="4">
    <source>
        <dbReference type="ARBA" id="ARBA00014464"/>
    </source>
</evidence>
<gene>
    <name evidence="14" type="ORF">ATANTOWER_030110</name>
</gene>
<feature type="compositionally biased region" description="Basic and acidic residues" evidence="12">
    <location>
        <begin position="176"/>
        <end position="247"/>
    </location>
</feature>
<keyword evidence="7 11" id="KW-0694">RNA-binding</keyword>
<feature type="domain" description="RRM" evidence="13">
    <location>
        <begin position="254"/>
        <end position="324"/>
    </location>
</feature>
<evidence type="ECO:0000313" key="14">
    <source>
        <dbReference type="EMBL" id="MED6235614.1"/>
    </source>
</evidence>
<dbReference type="PROSITE" id="PS50102">
    <property type="entry name" value="RRM"/>
    <property type="match status" value="1"/>
</dbReference>
<evidence type="ECO:0000256" key="7">
    <source>
        <dbReference type="ARBA" id="ARBA00022884"/>
    </source>
</evidence>
<dbReference type="PANTHER" id="PTHR17250:SF0">
    <property type="entry name" value="NEGATIVE ELONGATION FACTOR E"/>
    <property type="match status" value="1"/>
</dbReference>
<feature type="compositionally biased region" description="Polar residues" evidence="12">
    <location>
        <begin position="55"/>
        <end position="66"/>
    </location>
</feature>
<dbReference type="InterPro" id="IPR034637">
    <property type="entry name" value="NELFE_RRM"/>
</dbReference>
<evidence type="ECO:0000256" key="5">
    <source>
        <dbReference type="ARBA" id="ARBA00022454"/>
    </source>
</evidence>
<name>A0ABU7ADL0_9TELE</name>